<evidence type="ECO:0000256" key="8">
    <source>
        <dbReference type="SAM" id="SignalP"/>
    </source>
</evidence>
<dbReference type="Pfam" id="PF00933">
    <property type="entry name" value="Glyco_hydro_3"/>
    <property type="match status" value="1"/>
</dbReference>
<organism evidence="10">
    <name type="scientific">uncultured bacterium Ad_142_N07</name>
    <dbReference type="NCBI Taxonomy" id="1489286"/>
    <lineage>
        <taxon>Bacteria</taxon>
        <taxon>environmental samples</taxon>
    </lineage>
</organism>
<dbReference type="InterPro" id="IPR006103">
    <property type="entry name" value="Glyco_hydro_2_cat"/>
</dbReference>
<sequence>MRKKLLLMVLGGVLVLPLSGQSVEGASGQVLRPSRHLTGNAYARGGQSLDGEWMAIVDQYDTGLDKKMYLDRKPEGKTDFVEFSYEGAKRLVVPGDWNHQDPELQRYEGTVWYARHFQAAREEGRRRILYFAGVSLRCDVWLNGRMVVSHEGSFTPFEADVTDLLQDGDNFLAVRVDNKRRSDAIPAMSFDWWNYGGITREVMLLDVPENHIAGYFIRLQDGSDDQIVADVRLSKALEGQEVILSIPELKLKGKALTDADGCARLVMKARRLRLWEPLNPKLYQVELTSARDRVEERIGFRRMAVEGTKILVNGAETFLRCVSFHEEIPMQKRRAVSEADARLLVDAAVDLGCNAIRLAHYPQSERIVRYAEEKGLLIWEEIPLWQGIDFSNADTYRKAETYLWEMIERDRNRCAIGFWSISNETRPAPDRDAFLSRLLDYGRSLDGSRLFTSAFDVAHFDAAADSFVMQDGFAGKLDLVGINKYMGWYAAWPKPASQIRWNVFVDKPLVISEFGCEALEGRHGNADVASSWSEDYQAALYHDNLTMFAGIPNLAGVSPWVLFDFLSPYRQHPANQQFFNRKGLLSDHGTKKKAWYVMEAYYKGRPDTGRPRYLDASAPEDVRVEDLLSRMTIHEKVLQLNQYTLGRNNNVNNIGEAVQEIPAEIGSLIYFDADPTLRNAMQKKAVEQSRLGIPILFGYDDIHGFKTLYQISLGQACSWNPALVERMCAHSAREARRSGVDWTFSPMIDVARDPRWGRMSEGYGEDPYANGIFGAASVRGYQGAGLSSQDAVAACLKHYVGYGASEAGRDYVYTEISRPTLWNVYLPPYRMSLEAGAVSLMSSFNDISGVPGSANRYTLTEILRDTWGFDGLMVSDWDAVRQLVNQGYCEDLRTASATAIKAGVDMDMMSHGYDTYLEELVESGEIPGSVLDEAVRRVLRVKFRLGLFEHPYTPESQPQERFFLPEAMQTAGELAAESMVLLKNDGVLPLRGVTRIAVVGPLAKNPSDLRGNWHAHTQPEEVDVFLDGIVREFPEAQVRYAQGCDVPAESRDGFAEAVALARDSDVVIYCMGEMQNWSGENTSRSSIALPRGQEALLEALKATGKPVVVTLTNGRALEIPRVDELADAIVETWQPGVNGASALAGILSGRINPSGKLSVTFPWTAGQIPIYYGRHKSGRRGSQGVYKDITSDPLYAFGHGLSYTQYVYGEPHVVGAASLSRPFTVEVDVRNAGEVDGKEAVLWFVSDPYCSVLTRPERELKYFEKKPIAAGAVETFRFEVDPARDLGYLDAQGRYFVEPGEFHILVGDKDLKLDLR</sequence>
<dbReference type="InterPro" id="IPR036156">
    <property type="entry name" value="Beta-gal/glucu_dom_sf"/>
</dbReference>
<proteinExistence type="inferred from homology"/>
<dbReference type="InterPro" id="IPR051915">
    <property type="entry name" value="Cellulose_Degrad_GH3"/>
</dbReference>
<feature type="domain" description="Fibronectin type III-like" evidence="9">
    <location>
        <begin position="1239"/>
        <end position="1310"/>
    </location>
</feature>
<feature type="signal peptide" evidence="8">
    <location>
        <begin position="1"/>
        <end position="22"/>
    </location>
</feature>
<dbReference type="Gene3D" id="3.20.20.80">
    <property type="entry name" value="Glycosidases"/>
    <property type="match status" value="1"/>
</dbReference>
<evidence type="ECO:0000313" key="10">
    <source>
        <dbReference type="EMBL" id="AIF26131.1"/>
    </source>
</evidence>
<evidence type="ECO:0000256" key="5">
    <source>
        <dbReference type="ARBA" id="ARBA00022729"/>
    </source>
</evidence>
<dbReference type="Pfam" id="PF02836">
    <property type="entry name" value="Glyco_hydro_2_C"/>
    <property type="match status" value="1"/>
</dbReference>
<reference evidence="10" key="1">
    <citation type="submission" date="2014-03" db="EMBL/GenBank/DDBJ databases">
        <title>A sequence of cellulolytic fosmid clone of goat rumen metagenome.</title>
        <authorList>
            <person name="Lee K.-T."/>
            <person name="Kim J.-Y."/>
            <person name="Kim Y.-J."/>
            <person name="Ahn J.-H."/>
            <person name="Park M.-N."/>
            <person name="Kim J.-H."/>
            <person name="Kim T.-H."/>
        </authorList>
    </citation>
    <scope>NUCLEOTIDE SEQUENCE</scope>
</reference>
<evidence type="ECO:0000256" key="1">
    <source>
        <dbReference type="ARBA" id="ARBA00000448"/>
    </source>
</evidence>
<comment type="catalytic activity">
    <reaction evidence="1">
        <text>Hydrolysis of terminal, non-reducing beta-D-glucosyl residues with release of beta-D-glucose.</text>
        <dbReference type="EC" id="3.2.1.21"/>
    </reaction>
</comment>
<feature type="chain" id="PRO_5002093801" description="beta-glucosidase" evidence="8">
    <location>
        <begin position="23"/>
        <end position="1316"/>
    </location>
</feature>
<evidence type="ECO:0000256" key="7">
    <source>
        <dbReference type="ARBA" id="ARBA00023295"/>
    </source>
</evidence>
<dbReference type="EC" id="3.2.1.21" evidence="4"/>
<dbReference type="Pfam" id="PF14310">
    <property type="entry name" value="Fn3-like"/>
    <property type="match status" value="1"/>
</dbReference>
<dbReference type="Gene3D" id="3.20.20.300">
    <property type="entry name" value="Glycoside hydrolase, family 3, N-terminal domain"/>
    <property type="match status" value="1"/>
</dbReference>
<dbReference type="InterPro" id="IPR001764">
    <property type="entry name" value="Glyco_hydro_3_N"/>
</dbReference>
<evidence type="ECO:0000256" key="2">
    <source>
        <dbReference type="ARBA" id="ARBA00005336"/>
    </source>
</evidence>
<dbReference type="EMBL" id="KJ631396">
    <property type="protein sequence ID" value="AIF26131.1"/>
    <property type="molecule type" value="Genomic_DNA"/>
</dbReference>
<dbReference type="InterPro" id="IPR036962">
    <property type="entry name" value="Glyco_hydro_3_N_sf"/>
</dbReference>
<dbReference type="InterPro" id="IPR013783">
    <property type="entry name" value="Ig-like_fold"/>
</dbReference>
<dbReference type="SUPFAM" id="SSF52279">
    <property type="entry name" value="Beta-D-glucan exohydrolase, C-terminal domain"/>
    <property type="match status" value="1"/>
</dbReference>
<evidence type="ECO:0000259" key="9">
    <source>
        <dbReference type="SMART" id="SM01217"/>
    </source>
</evidence>
<dbReference type="InterPro" id="IPR006104">
    <property type="entry name" value="Glyco_hydro_2_N"/>
</dbReference>
<dbReference type="Pfam" id="PF01915">
    <property type="entry name" value="Glyco_hydro_3_C"/>
    <property type="match status" value="1"/>
</dbReference>
<accession>A0A0B4N191</accession>
<dbReference type="InterPro" id="IPR026891">
    <property type="entry name" value="Fn3-like"/>
</dbReference>
<keyword evidence="5 8" id="KW-0732">Signal</keyword>
<dbReference type="PRINTS" id="PR00133">
    <property type="entry name" value="GLHYDRLASE3"/>
</dbReference>
<dbReference type="SUPFAM" id="SSF51445">
    <property type="entry name" value="(Trans)glycosidases"/>
    <property type="match status" value="2"/>
</dbReference>
<dbReference type="SUPFAM" id="SSF49785">
    <property type="entry name" value="Galactose-binding domain-like"/>
    <property type="match status" value="1"/>
</dbReference>
<dbReference type="Gene3D" id="2.60.120.260">
    <property type="entry name" value="Galactose-binding domain-like"/>
    <property type="match status" value="1"/>
</dbReference>
<keyword evidence="6" id="KW-0378">Hydrolase</keyword>
<dbReference type="GO" id="GO:0008422">
    <property type="term" value="F:beta-glucosidase activity"/>
    <property type="evidence" value="ECO:0007669"/>
    <property type="project" value="UniProtKB-EC"/>
</dbReference>
<evidence type="ECO:0000256" key="3">
    <source>
        <dbReference type="ARBA" id="ARBA00007401"/>
    </source>
</evidence>
<dbReference type="SMART" id="SM01217">
    <property type="entry name" value="Fn3_like"/>
    <property type="match status" value="1"/>
</dbReference>
<evidence type="ECO:0000256" key="6">
    <source>
        <dbReference type="ARBA" id="ARBA00022801"/>
    </source>
</evidence>
<dbReference type="PANTHER" id="PTHR30620">
    <property type="entry name" value="PERIPLASMIC BETA-GLUCOSIDASE-RELATED"/>
    <property type="match status" value="1"/>
</dbReference>
<comment type="similarity">
    <text evidence="3">Belongs to the glycosyl hydrolase 2 family.</text>
</comment>
<dbReference type="InterPro" id="IPR036881">
    <property type="entry name" value="Glyco_hydro_3_C_sf"/>
</dbReference>
<dbReference type="GO" id="GO:0009251">
    <property type="term" value="P:glucan catabolic process"/>
    <property type="evidence" value="ECO:0007669"/>
    <property type="project" value="TreeGrafter"/>
</dbReference>
<dbReference type="InterPro" id="IPR017853">
    <property type="entry name" value="GH"/>
</dbReference>
<name>A0A0B4N191_9BACT</name>
<protein>
    <recommendedName>
        <fullName evidence="4">beta-glucosidase</fullName>
        <ecNumber evidence="4">3.2.1.21</ecNumber>
    </recommendedName>
</protein>
<dbReference type="InterPro" id="IPR008979">
    <property type="entry name" value="Galactose-bd-like_sf"/>
</dbReference>
<dbReference type="Pfam" id="PF02837">
    <property type="entry name" value="Glyco_hydro_2_N"/>
    <property type="match status" value="1"/>
</dbReference>
<comment type="similarity">
    <text evidence="2">Belongs to the glycosyl hydrolase 3 family.</text>
</comment>
<evidence type="ECO:0000256" key="4">
    <source>
        <dbReference type="ARBA" id="ARBA00012744"/>
    </source>
</evidence>
<dbReference type="SUPFAM" id="SSF49303">
    <property type="entry name" value="beta-Galactosidase/glucuronidase domain"/>
    <property type="match status" value="1"/>
</dbReference>
<keyword evidence="7" id="KW-0326">Glycosidase</keyword>
<dbReference type="Gene3D" id="3.40.50.1700">
    <property type="entry name" value="Glycoside hydrolase family 3 C-terminal domain"/>
    <property type="match status" value="1"/>
</dbReference>
<dbReference type="PANTHER" id="PTHR30620:SF16">
    <property type="entry name" value="LYSOSOMAL BETA GLUCOSIDASE"/>
    <property type="match status" value="1"/>
</dbReference>
<dbReference type="Gene3D" id="2.60.40.10">
    <property type="entry name" value="Immunoglobulins"/>
    <property type="match status" value="2"/>
</dbReference>
<dbReference type="InterPro" id="IPR002772">
    <property type="entry name" value="Glyco_hydro_3_C"/>
</dbReference>